<evidence type="ECO:0000259" key="6">
    <source>
        <dbReference type="Pfam" id="PF01258"/>
    </source>
</evidence>
<feature type="region of interest" description="Disordered" evidence="5">
    <location>
        <begin position="1"/>
        <end position="23"/>
    </location>
</feature>
<dbReference type="Proteomes" id="UP000235943">
    <property type="component" value="Unassembled WGS sequence"/>
</dbReference>
<dbReference type="PROSITE" id="PS51128">
    <property type="entry name" value="ZF_DKSA_2"/>
    <property type="match status" value="1"/>
</dbReference>
<keyword evidence="3" id="KW-0862">Zinc</keyword>
<dbReference type="Pfam" id="PF01258">
    <property type="entry name" value="zf-dskA_traR"/>
    <property type="match status" value="1"/>
</dbReference>
<dbReference type="AlphaFoldDB" id="A0A2N8TFW5"/>
<evidence type="ECO:0000256" key="2">
    <source>
        <dbReference type="ARBA" id="ARBA00022771"/>
    </source>
</evidence>
<gene>
    <name evidence="7" type="ORF">C1J00_33855</name>
</gene>
<dbReference type="PANTHER" id="PTHR33823:SF4">
    <property type="entry name" value="GENERAL STRESS PROTEIN 16O"/>
    <property type="match status" value="1"/>
</dbReference>
<dbReference type="GO" id="GO:0008270">
    <property type="term" value="F:zinc ion binding"/>
    <property type="evidence" value="ECO:0007669"/>
    <property type="project" value="UniProtKB-KW"/>
</dbReference>
<evidence type="ECO:0000256" key="3">
    <source>
        <dbReference type="ARBA" id="ARBA00022833"/>
    </source>
</evidence>
<dbReference type="EMBL" id="POUC01000382">
    <property type="protein sequence ID" value="PNG17930.1"/>
    <property type="molecule type" value="Genomic_DNA"/>
</dbReference>
<name>A0A2N8TFW5_9ACTN</name>
<dbReference type="Gene3D" id="1.20.120.910">
    <property type="entry name" value="DksA, coiled-coil domain"/>
    <property type="match status" value="1"/>
</dbReference>
<dbReference type="PANTHER" id="PTHR33823">
    <property type="entry name" value="RNA POLYMERASE-BINDING TRANSCRIPTION FACTOR DKSA-RELATED"/>
    <property type="match status" value="1"/>
</dbReference>
<dbReference type="InterPro" id="IPR000962">
    <property type="entry name" value="Znf_DskA_TraR"/>
</dbReference>
<keyword evidence="2" id="KW-0863">Zinc-finger</keyword>
<evidence type="ECO:0000256" key="1">
    <source>
        <dbReference type="ARBA" id="ARBA00022723"/>
    </source>
</evidence>
<sequence>MSLNSTAHAGSTVERLSVPEARHRLEHERSARLDQLQAVDEASGGAPQTDDLRVVQRGAIEQALKEIDAAFGRLEQGTYGICQGCGRSIPMERLEILPYARCCVPCRQRAG</sequence>
<feature type="domain" description="Zinc finger DksA/TraR C4-type" evidence="6">
    <location>
        <begin position="77"/>
        <end position="109"/>
    </location>
</feature>
<proteinExistence type="predicted"/>
<evidence type="ECO:0000313" key="8">
    <source>
        <dbReference type="Proteomes" id="UP000235943"/>
    </source>
</evidence>
<feature type="zinc finger region" description="dksA C4-type" evidence="4">
    <location>
        <begin position="82"/>
        <end position="106"/>
    </location>
</feature>
<evidence type="ECO:0000256" key="5">
    <source>
        <dbReference type="SAM" id="MobiDB-lite"/>
    </source>
</evidence>
<evidence type="ECO:0000313" key="7">
    <source>
        <dbReference type="EMBL" id="PNG17930.1"/>
    </source>
</evidence>
<keyword evidence="1" id="KW-0479">Metal-binding</keyword>
<accession>A0A2N8TFW5</accession>
<dbReference type="SUPFAM" id="SSF57716">
    <property type="entry name" value="Glucocorticoid receptor-like (DNA-binding domain)"/>
    <property type="match status" value="1"/>
</dbReference>
<comment type="caution">
    <text evidence="7">The sequence shown here is derived from an EMBL/GenBank/DDBJ whole genome shotgun (WGS) entry which is preliminary data.</text>
</comment>
<evidence type="ECO:0000256" key="4">
    <source>
        <dbReference type="PROSITE-ProRule" id="PRU00510"/>
    </source>
</evidence>
<protein>
    <submittedName>
        <fullName evidence="7">Molecular chaperone DnaK</fullName>
    </submittedName>
</protein>
<reference evidence="7 8" key="1">
    <citation type="submission" date="2018-01" db="EMBL/GenBank/DDBJ databases">
        <title>Draft genome sequence of Streptomyces sp. 13K301.</title>
        <authorList>
            <person name="Sahin N."/>
            <person name="Saygin H."/>
            <person name="Ay H."/>
        </authorList>
    </citation>
    <scope>NUCLEOTIDE SEQUENCE [LARGE SCALE GENOMIC DNA]</scope>
    <source>
        <strain evidence="7 8">13K301</strain>
    </source>
</reference>
<organism evidence="7 8">
    <name type="scientific">Streptomyces cahuitamycinicus</name>
    <dbReference type="NCBI Taxonomy" id="2070367"/>
    <lineage>
        <taxon>Bacteria</taxon>
        <taxon>Bacillati</taxon>
        <taxon>Actinomycetota</taxon>
        <taxon>Actinomycetes</taxon>
        <taxon>Kitasatosporales</taxon>
        <taxon>Streptomycetaceae</taxon>
        <taxon>Streptomyces</taxon>
    </lineage>
</organism>
<keyword evidence="8" id="KW-1185">Reference proteome</keyword>
<dbReference type="OrthoDB" id="1121111at2"/>